<dbReference type="Gene3D" id="1.20.1260.10">
    <property type="match status" value="1"/>
</dbReference>
<reference evidence="2 3" key="1">
    <citation type="journal article" date="2007" name="Int. J. Syst. Evol. Microbiol.">
        <title>Marixanthomonas ophiurae gen. nov., sp. nov., a marine bacterium of the family Flavobacteriaceae isolated from a deep-sea brittle star.</title>
        <authorList>
            <person name="Romanenko L.A."/>
            <person name="Uchino M."/>
            <person name="Frolova G.M."/>
            <person name="Mikhailov V.V."/>
        </authorList>
    </citation>
    <scope>NUCLEOTIDE SEQUENCE [LARGE SCALE GENOMIC DNA]</scope>
    <source>
        <strain evidence="2 3">KMM 3046</strain>
    </source>
</reference>
<dbReference type="InterPro" id="IPR012347">
    <property type="entry name" value="Ferritin-like"/>
</dbReference>
<dbReference type="AlphaFoldDB" id="A0A3E1Q627"/>
<gene>
    <name evidence="2" type="ORF">DZ858_14810</name>
</gene>
<feature type="domain" description="DUF2383" evidence="1">
    <location>
        <begin position="16"/>
        <end position="125"/>
    </location>
</feature>
<evidence type="ECO:0000313" key="3">
    <source>
        <dbReference type="Proteomes" id="UP000261082"/>
    </source>
</evidence>
<evidence type="ECO:0000259" key="1">
    <source>
        <dbReference type="Pfam" id="PF09537"/>
    </source>
</evidence>
<dbReference type="InterPro" id="IPR016920">
    <property type="entry name" value="UCP029477"/>
</dbReference>
<comment type="caution">
    <text evidence="2">The sequence shown here is derived from an EMBL/GenBank/DDBJ whole genome shotgun (WGS) entry which is preliminary data.</text>
</comment>
<keyword evidence="3" id="KW-1185">Reference proteome</keyword>
<proteinExistence type="predicted"/>
<dbReference type="Proteomes" id="UP000261082">
    <property type="component" value="Unassembled WGS sequence"/>
</dbReference>
<organism evidence="2 3">
    <name type="scientific">Marixanthomonas ophiurae</name>
    <dbReference type="NCBI Taxonomy" id="387659"/>
    <lineage>
        <taxon>Bacteria</taxon>
        <taxon>Pseudomonadati</taxon>
        <taxon>Bacteroidota</taxon>
        <taxon>Flavobacteriia</taxon>
        <taxon>Flavobacteriales</taxon>
        <taxon>Flavobacteriaceae</taxon>
        <taxon>Marixanthomonas</taxon>
    </lineage>
</organism>
<protein>
    <submittedName>
        <fullName evidence="2">PA2169 family four-helix-bundle protein</fullName>
    </submittedName>
</protein>
<dbReference type="InterPro" id="IPR019052">
    <property type="entry name" value="DUF2383"/>
</dbReference>
<dbReference type="NCBIfam" id="TIGR02284">
    <property type="entry name" value="PA2169 family four-helix-bundle protein"/>
    <property type="match status" value="1"/>
</dbReference>
<dbReference type="InterPro" id="IPR009078">
    <property type="entry name" value="Ferritin-like_SF"/>
</dbReference>
<dbReference type="OrthoDB" id="282393at2"/>
<name>A0A3E1Q627_9FLAO</name>
<dbReference type="PIRSF" id="PIRSF029477">
    <property type="entry name" value="UCP029477"/>
    <property type="match status" value="1"/>
</dbReference>
<evidence type="ECO:0000313" key="2">
    <source>
        <dbReference type="EMBL" id="RFN57587.1"/>
    </source>
</evidence>
<dbReference type="EMBL" id="QVID01000003">
    <property type="protein sequence ID" value="RFN57587.1"/>
    <property type="molecule type" value="Genomic_DNA"/>
</dbReference>
<dbReference type="RefSeq" id="WP_117160471.1">
    <property type="nucleotide sequence ID" value="NZ_QVID01000003.1"/>
</dbReference>
<accession>A0A3E1Q627</accession>
<dbReference type="SUPFAM" id="SSF47240">
    <property type="entry name" value="Ferritin-like"/>
    <property type="match status" value="1"/>
</dbReference>
<sequence length="161" mass="18419">MKTTREQAKETVHKDLVNNLQGLLKKNYDAEKGFTKAMEDAKDSNLKRFLGQQARQRNKFATKLDNEIRSLNEKPTEDGSTTGDLHRTWIDIKTAFTGKDDEAVLEECIRGEKASMEEYEETLNENRFPPKLQTVLNNQLSEIKGTVAKVKNLEDLAENMN</sequence>
<dbReference type="Pfam" id="PF09537">
    <property type="entry name" value="DUF2383"/>
    <property type="match status" value="1"/>
</dbReference>
<dbReference type="InterPro" id="IPR011971">
    <property type="entry name" value="CHP02284"/>
</dbReference>